<organism evidence="7 8">
    <name type="scientific">Piloderma croceum (strain F 1598)</name>
    <dbReference type="NCBI Taxonomy" id="765440"/>
    <lineage>
        <taxon>Eukaryota</taxon>
        <taxon>Fungi</taxon>
        <taxon>Dikarya</taxon>
        <taxon>Basidiomycota</taxon>
        <taxon>Agaricomycotina</taxon>
        <taxon>Agaricomycetes</taxon>
        <taxon>Agaricomycetidae</taxon>
        <taxon>Atheliales</taxon>
        <taxon>Atheliaceae</taxon>
        <taxon>Piloderma</taxon>
    </lineage>
</organism>
<reference evidence="8" key="2">
    <citation type="submission" date="2015-01" db="EMBL/GenBank/DDBJ databases">
        <title>Evolutionary Origins and Diversification of the Mycorrhizal Mutualists.</title>
        <authorList>
            <consortium name="DOE Joint Genome Institute"/>
            <consortium name="Mycorrhizal Genomics Consortium"/>
            <person name="Kohler A."/>
            <person name="Kuo A."/>
            <person name="Nagy L.G."/>
            <person name="Floudas D."/>
            <person name="Copeland A."/>
            <person name="Barry K.W."/>
            <person name="Cichocki N."/>
            <person name="Veneault-Fourrey C."/>
            <person name="LaButti K."/>
            <person name="Lindquist E.A."/>
            <person name="Lipzen A."/>
            <person name="Lundell T."/>
            <person name="Morin E."/>
            <person name="Murat C."/>
            <person name="Riley R."/>
            <person name="Ohm R."/>
            <person name="Sun H."/>
            <person name="Tunlid A."/>
            <person name="Henrissat B."/>
            <person name="Grigoriev I.V."/>
            <person name="Hibbett D.S."/>
            <person name="Martin F."/>
        </authorList>
    </citation>
    <scope>NUCLEOTIDE SEQUENCE [LARGE SCALE GENOMIC DNA]</scope>
    <source>
        <strain evidence="8">F 1598</strain>
    </source>
</reference>
<feature type="transmembrane region" description="Helical" evidence="5">
    <location>
        <begin position="209"/>
        <end position="229"/>
    </location>
</feature>
<dbReference type="EMBL" id="KN833032">
    <property type="protein sequence ID" value="KIM76748.1"/>
    <property type="molecule type" value="Genomic_DNA"/>
</dbReference>
<dbReference type="PROSITE" id="PS50850">
    <property type="entry name" value="MFS"/>
    <property type="match status" value="1"/>
</dbReference>
<evidence type="ECO:0000256" key="5">
    <source>
        <dbReference type="SAM" id="Phobius"/>
    </source>
</evidence>
<dbReference type="InterPro" id="IPR036259">
    <property type="entry name" value="MFS_trans_sf"/>
</dbReference>
<keyword evidence="3 5" id="KW-1133">Transmembrane helix</keyword>
<keyword evidence="2 5" id="KW-0812">Transmembrane</keyword>
<dbReference type="STRING" id="765440.A0A0C3AS53"/>
<feature type="transmembrane region" description="Helical" evidence="5">
    <location>
        <begin position="138"/>
        <end position="158"/>
    </location>
</feature>
<sequence length="429" mass="46609">MASALPDIAKNYGITNSAILSMTLSIFFLSFALGPLFDGPLSEIYGRRWVLHISNLAHVIFNLGCAFSPNSGSLIAFRFLCGWAAAAPEAVGAATVNDLFADREKAVAMAVYVTGPLIGFVIAPVSGGFIAQTIGFKYVFIITSAMCGLAALIGIPFLRETYAPVIRLKLARSSNLEKTTQTFAPENQSIWRILWLNLSRPVTLLTRSFICFILSLYLAMIYGINLLMFATFPSLFSDVYHFSSGVDGLAYIGPGVGYVMAAVFGAQISTKIYSTLADRNGGKGKPEMRIPSLIFGSFFIPIGLFWYGWSAETRIHWIMPMIGAGIFGFGYITALLSVYLYLVDAFAFAASAISGAAMFQSLLGFIFPLFGQDMYIKLGYGKGNSLLAVLAIVIGIPFPIWIWYKGEDIRKRSTAFLASDLRSSSPVSS</sequence>
<dbReference type="Gene3D" id="1.20.1250.20">
    <property type="entry name" value="MFS general substrate transporter like domains"/>
    <property type="match status" value="1"/>
</dbReference>
<evidence type="ECO:0000313" key="8">
    <source>
        <dbReference type="Proteomes" id="UP000054166"/>
    </source>
</evidence>
<dbReference type="InterPro" id="IPR020846">
    <property type="entry name" value="MFS_dom"/>
</dbReference>
<name>A0A0C3AS53_PILCF</name>
<keyword evidence="8" id="KW-1185">Reference proteome</keyword>
<dbReference type="InterPro" id="IPR011701">
    <property type="entry name" value="MFS"/>
</dbReference>
<feature type="transmembrane region" description="Helical" evidence="5">
    <location>
        <begin position="386"/>
        <end position="404"/>
    </location>
</feature>
<dbReference type="AlphaFoldDB" id="A0A0C3AS53"/>
<dbReference type="GO" id="GO:0005886">
    <property type="term" value="C:plasma membrane"/>
    <property type="evidence" value="ECO:0007669"/>
    <property type="project" value="TreeGrafter"/>
</dbReference>
<keyword evidence="4 5" id="KW-0472">Membrane</keyword>
<evidence type="ECO:0000256" key="1">
    <source>
        <dbReference type="ARBA" id="ARBA00004141"/>
    </source>
</evidence>
<dbReference type="PANTHER" id="PTHR23502:SF60">
    <property type="entry name" value="MAJOR FACILITATOR SUPERFAMILY (MFS) PROFILE DOMAIN-CONTAINING PROTEIN-RELATED"/>
    <property type="match status" value="1"/>
</dbReference>
<dbReference type="SUPFAM" id="SSF103473">
    <property type="entry name" value="MFS general substrate transporter"/>
    <property type="match status" value="1"/>
</dbReference>
<dbReference type="HOGENOM" id="CLU_008455_1_3_1"/>
<dbReference type="OrthoDB" id="6770063at2759"/>
<feature type="transmembrane region" description="Helical" evidence="5">
    <location>
        <begin position="290"/>
        <end position="309"/>
    </location>
</feature>
<comment type="subcellular location">
    <subcellularLocation>
        <location evidence="1">Membrane</location>
        <topology evidence="1">Multi-pass membrane protein</topology>
    </subcellularLocation>
</comment>
<feature type="transmembrane region" description="Helical" evidence="5">
    <location>
        <begin position="106"/>
        <end position="126"/>
    </location>
</feature>
<feature type="transmembrane region" description="Helical" evidence="5">
    <location>
        <begin position="249"/>
        <end position="269"/>
    </location>
</feature>
<feature type="transmembrane region" description="Helical" evidence="5">
    <location>
        <begin position="12"/>
        <end position="37"/>
    </location>
</feature>
<evidence type="ECO:0000256" key="4">
    <source>
        <dbReference type="ARBA" id="ARBA00023136"/>
    </source>
</evidence>
<feature type="domain" description="Major facilitator superfamily (MFS) profile" evidence="6">
    <location>
        <begin position="1"/>
        <end position="407"/>
    </location>
</feature>
<dbReference type="InParanoid" id="A0A0C3AS53"/>
<dbReference type="Proteomes" id="UP000054166">
    <property type="component" value="Unassembled WGS sequence"/>
</dbReference>
<dbReference type="Pfam" id="PF07690">
    <property type="entry name" value="MFS_1"/>
    <property type="match status" value="1"/>
</dbReference>
<evidence type="ECO:0000256" key="2">
    <source>
        <dbReference type="ARBA" id="ARBA00022692"/>
    </source>
</evidence>
<feature type="transmembrane region" description="Helical" evidence="5">
    <location>
        <begin position="345"/>
        <end position="366"/>
    </location>
</feature>
<feature type="transmembrane region" description="Helical" evidence="5">
    <location>
        <begin position="75"/>
        <end position="94"/>
    </location>
</feature>
<gene>
    <name evidence="7" type="ORF">PILCRDRAFT_826144</name>
</gene>
<proteinExistence type="predicted"/>
<evidence type="ECO:0000256" key="3">
    <source>
        <dbReference type="ARBA" id="ARBA00022989"/>
    </source>
</evidence>
<reference evidence="7 8" key="1">
    <citation type="submission" date="2014-04" db="EMBL/GenBank/DDBJ databases">
        <authorList>
            <consortium name="DOE Joint Genome Institute"/>
            <person name="Kuo A."/>
            <person name="Tarkka M."/>
            <person name="Buscot F."/>
            <person name="Kohler A."/>
            <person name="Nagy L.G."/>
            <person name="Floudas D."/>
            <person name="Copeland A."/>
            <person name="Barry K.W."/>
            <person name="Cichocki N."/>
            <person name="Veneault-Fourrey C."/>
            <person name="LaButti K."/>
            <person name="Lindquist E.A."/>
            <person name="Lipzen A."/>
            <person name="Lundell T."/>
            <person name="Morin E."/>
            <person name="Murat C."/>
            <person name="Sun H."/>
            <person name="Tunlid A."/>
            <person name="Henrissat B."/>
            <person name="Grigoriev I.V."/>
            <person name="Hibbett D.S."/>
            <person name="Martin F."/>
            <person name="Nordberg H.P."/>
            <person name="Cantor M.N."/>
            <person name="Hua S.X."/>
        </authorList>
    </citation>
    <scope>NUCLEOTIDE SEQUENCE [LARGE SCALE GENOMIC DNA]</scope>
    <source>
        <strain evidence="7 8">F 1598</strain>
    </source>
</reference>
<evidence type="ECO:0000259" key="6">
    <source>
        <dbReference type="PROSITE" id="PS50850"/>
    </source>
</evidence>
<evidence type="ECO:0000313" key="7">
    <source>
        <dbReference type="EMBL" id="KIM76748.1"/>
    </source>
</evidence>
<protein>
    <recommendedName>
        <fullName evidence="6">Major facilitator superfamily (MFS) profile domain-containing protein</fullName>
    </recommendedName>
</protein>
<feature type="transmembrane region" description="Helical" evidence="5">
    <location>
        <begin position="315"/>
        <end position="338"/>
    </location>
</feature>
<dbReference type="PANTHER" id="PTHR23502">
    <property type="entry name" value="MAJOR FACILITATOR SUPERFAMILY"/>
    <property type="match status" value="1"/>
</dbReference>
<dbReference type="GO" id="GO:0022857">
    <property type="term" value="F:transmembrane transporter activity"/>
    <property type="evidence" value="ECO:0007669"/>
    <property type="project" value="InterPro"/>
</dbReference>
<accession>A0A0C3AS53</accession>